<protein>
    <submittedName>
        <fullName evidence="2">Uncharacterized protein</fullName>
    </submittedName>
</protein>
<organism evidence="1 2">
    <name type="scientific">Parascaris equorum</name>
    <name type="common">Equine roundworm</name>
    <dbReference type="NCBI Taxonomy" id="6256"/>
    <lineage>
        <taxon>Eukaryota</taxon>
        <taxon>Metazoa</taxon>
        <taxon>Ecdysozoa</taxon>
        <taxon>Nematoda</taxon>
        <taxon>Chromadorea</taxon>
        <taxon>Rhabditida</taxon>
        <taxon>Spirurina</taxon>
        <taxon>Ascaridomorpha</taxon>
        <taxon>Ascaridoidea</taxon>
        <taxon>Ascarididae</taxon>
        <taxon>Parascaris</taxon>
    </lineage>
</organism>
<accession>A0A914R365</accession>
<keyword evidence="1" id="KW-1185">Reference proteome</keyword>
<dbReference type="WBParaSite" id="PEQ_0000089601-mRNA-1">
    <property type="protein sequence ID" value="PEQ_0000089601-mRNA-1"/>
    <property type="gene ID" value="PEQ_0000089601"/>
</dbReference>
<dbReference type="AlphaFoldDB" id="A0A914R365"/>
<dbReference type="Proteomes" id="UP000887564">
    <property type="component" value="Unplaced"/>
</dbReference>
<name>A0A914R365_PAREQ</name>
<proteinExistence type="predicted"/>
<evidence type="ECO:0000313" key="1">
    <source>
        <dbReference type="Proteomes" id="UP000887564"/>
    </source>
</evidence>
<evidence type="ECO:0000313" key="2">
    <source>
        <dbReference type="WBParaSite" id="PEQ_0000089601-mRNA-1"/>
    </source>
</evidence>
<reference evidence="2" key="1">
    <citation type="submission" date="2022-11" db="UniProtKB">
        <authorList>
            <consortium name="WormBaseParasite"/>
        </authorList>
    </citation>
    <scope>IDENTIFICATION</scope>
</reference>
<sequence length="61" mass="6885">MRTSWLHRIFKSNRELIAEMKPQNMGPLKLMAVTYLGGSTYISAAWQFSKLAQAIAAKTAR</sequence>